<dbReference type="EMBL" id="JAZAVJ010000109">
    <property type="protein sequence ID" value="KAK7414163.1"/>
    <property type="molecule type" value="Genomic_DNA"/>
</dbReference>
<proteinExistence type="predicted"/>
<organism evidence="1 2">
    <name type="scientific">Neonectria punicea</name>
    <dbReference type="NCBI Taxonomy" id="979145"/>
    <lineage>
        <taxon>Eukaryota</taxon>
        <taxon>Fungi</taxon>
        <taxon>Dikarya</taxon>
        <taxon>Ascomycota</taxon>
        <taxon>Pezizomycotina</taxon>
        <taxon>Sordariomycetes</taxon>
        <taxon>Hypocreomycetidae</taxon>
        <taxon>Hypocreales</taxon>
        <taxon>Nectriaceae</taxon>
        <taxon>Neonectria</taxon>
    </lineage>
</organism>
<accession>A0ABR1GZ98</accession>
<keyword evidence="2" id="KW-1185">Reference proteome</keyword>
<gene>
    <name evidence="1" type="ORF">QQX98_006949</name>
</gene>
<name>A0ABR1GZ98_9HYPO</name>
<sequence length="86" mass="9761">MVPNKNRQKTINLSAVKKHREFERDDDVGGEECLKKAMDAMGQELQTETWFNKTRSFVDSQICQYVSEVPKTKKFPAVNIAASNPG</sequence>
<dbReference type="Proteomes" id="UP001498476">
    <property type="component" value="Unassembled WGS sequence"/>
</dbReference>
<protein>
    <submittedName>
        <fullName evidence="1">Uncharacterized protein</fullName>
    </submittedName>
</protein>
<evidence type="ECO:0000313" key="2">
    <source>
        <dbReference type="Proteomes" id="UP001498476"/>
    </source>
</evidence>
<reference evidence="1 2" key="1">
    <citation type="journal article" date="2025" name="Microbiol. Resour. Announc.">
        <title>Draft genome sequences for Neonectria magnoliae and Neonectria punicea, canker pathogens of Liriodendron tulipifera and Acer saccharum in West Virginia.</title>
        <authorList>
            <person name="Petronek H.M."/>
            <person name="Kasson M.T."/>
            <person name="Metheny A.M."/>
            <person name="Stauder C.M."/>
            <person name="Lovett B."/>
            <person name="Lynch S.C."/>
            <person name="Garnas J.R."/>
            <person name="Kasson L.R."/>
            <person name="Stajich J.E."/>
        </authorList>
    </citation>
    <scope>NUCLEOTIDE SEQUENCE [LARGE SCALE GENOMIC DNA]</scope>
    <source>
        <strain evidence="1 2">NRRL 64653</strain>
    </source>
</reference>
<evidence type="ECO:0000313" key="1">
    <source>
        <dbReference type="EMBL" id="KAK7414163.1"/>
    </source>
</evidence>
<comment type="caution">
    <text evidence="1">The sequence shown here is derived from an EMBL/GenBank/DDBJ whole genome shotgun (WGS) entry which is preliminary data.</text>
</comment>